<protein>
    <recommendedName>
        <fullName evidence="2">BTB domain-containing protein</fullName>
    </recommendedName>
</protein>
<keyword evidence="4" id="KW-1185">Reference proteome</keyword>
<evidence type="ECO:0000313" key="4">
    <source>
        <dbReference type="Proteomes" id="UP000298061"/>
    </source>
</evidence>
<dbReference type="Gene3D" id="3.30.710.10">
    <property type="entry name" value="Potassium Channel Kv1.1, Chain A"/>
    <property type="match status" value="1"/>
</dbReference>
<evidence type="ECO:0000259" key="2">
    <source>
        <dbReference type="PROSITE" id="PS50097"/>
    </source>
</evidence>
<dbReference type="STRING" id="135208.A0A4Z0A590"/>
<gene>
    <name evidence="3" type="ORF">EWM64_g2386</name>
</gene>
<dbReference type="InterPro" id="IPR000210">
    <property type="entry name" value="BTB/POZ_dom"/>
</dbReference>
<dbReference type="AlphaFoldDB" id="A0A4Z0A590"/>
<dbReference type="OrthoDB" id="3027208at2759"/>
<organism evidence="3 4">
    <name type="scientific">Hericium alpestre</name>
    <dbReference type="NCBI Taxonomy" id="135208"/>
    <lineage>
        <taxon>Eukaryota</taxon>
        <taxon>Fungi</taxon>
        <taxon>Dikarya</taxon>
        <taxon>Basidiomycota</taxon>
        <taxon>Agaricomycotina</taxon>
        <taxon>Agaricomycetes</taxon>
        <taxon>Russulales</taxon>
        <taxon>Hericiaceae</taxon>
        <taxon>Hericium</taxon>
    </lineage>
</organism>
<dbReference type="CDD" id="cd18186">
    <property type="entry name" value="BTB_POZ_ZBTB_KLHL-like"/>
    <property type="match status" value="1"/>
</dbReference>
<dbReference type="PROSITE" id="PS50097">
    <property type="entry name" value="BTB"/>
    <property type="match status" value="1"/>
</dbReference>
<feature type="domain" description="BTB" evidence="2">
    <location>
        <begin position="39"/>
        <end position="111"/>
    </location>
</feature>
<evidence type="ECO:0000313" key="3">
    <source>
        <dbReference type="EMBL" id="TFY81620.1"/>
    </source>
</evidence>
<name>A0A4Z0A590_9AGAM</name>
<accession>A0A4Z0A590</accession>
<dbReference type="EMBL" id="SFCI01000191">
    <property type="protein sequence ID" value="TFY81620.1"/>
    <property type="molecule type" value="Genomic_DNA"/>
</dbReference>
<evidence type="ECO:0000256" key="1">
    <source>
        <dbReference type="SAM" id="MobiDB-lite"/>
    </source>
</evidence>
<feature type="compositionally biased region" description="Polar residues" evidence="1">
    <location>
        <begin position="16"/>
        <end position="29"/>
    </location>
</feature>
<dbReference type="SMART" id="SM00225">
    <property type="entry name" value="BTB"/>
    <property type="match status" value="1"/>
</dbReference>
<dbReference type="InterPro" id="IPR011333">
    <property type="entry name" value="SKP1/BTB/POZ_sf"/>
</dbReference>
<dbReference type="Proteomes" id="UP000298061">
    <property type="component" value="Unassembled WGS sequence"/>
</dbReference>
<feature type="region of interest" description="Disordered" evidence="1">
    <location>
        <begin position="1"/>
        <end position="30"/>
    </location>
</feature>
<reference evidence="3 4" key="1">
    <citation type="submission" date="2019-02" db="EMBL/GenBank/DDBJ databases">
        <title>Genome sequencing of the rare red list fungi Hericium alpestre (H. flagellum).</title>
        <authorList>
            <person name="Buettner E."/>
            <person name="Kellner H."/>
        </authorList>
    </citation>
    <scope>NUCLEOTIDE SEQUENCE [LARGE SCALE GENOMIC DNA]</scope>
    <source>
        <strain evidence="3 4">DSM 108284</strain>
    </source>
</reference>
<sequence>MTDQPPVKRPRDDDSGQSAGSSNAQPTINKSDDFWLDDGNIILACELTGFRVHRGVLAMHSPVFKDMLALGNPDSEQGFEGCPVVVVPDAAGDILHMLKALYYRDYPPAEKVQLELLAPLLRMATKYMLGSLRKELISRLQVLLPDTLDAYTSADRVNRLDGLIDAELGIELGVTCDLPIILPAALYLSALRLQGQMHSMKRLLPPTDDTNLKPHAVRFLNNWSHLLDDVFAKLDDQPFWKTLEDGRWKCLSHHACDGLPFEAKRQMETRCRRLTVNVMKQPIIKVPQTWMICGACKDNVRAYERQLRGKLWDILPAACGYTSWDALRNEQSEDNA</sequence>
<dbReference type="SUPFAM" id="SSF54695">
    <property type="entry name" value="POZ domain"/>
    <property type="match status" value="1"/>
</dbReference>
<comment type="caution">
    <text evidence="3">The sequence shown here is derived from an EMBL/GenBank/DDBJ whole genome shotgun (WGS) entry which is preliminary data.</text>
</comment>
<dbReference type="Pfam" id="PF00651">
    <property type="entry name" value="BTB"/>
    <property type="match status" value="1"/>
</dbReference>
<proteinExistence type="predicted"/>